<organism evidence="1 2">
    <name type="scientific">Arcticibacter svalbardensis MN12-7</name>
    <dbReference type="NCBI Taxonomy" id="1150600"/>
    <lineage>
        <taxon>Bacteria</taxon>
        <taxon>Pseudomonadati</taxon>
        <taxon>Bacteroidota</taxon>
        <taxon>Sphingobacteriia</taxon>
        <taxon>Sphingobacteriales</taxon>
        <taxon>Sphingobacteriaceae</taxon>
        <taxon>Arcticibacter</taxon>
    </lineage>
</organism>
<name>R9GL81_9SPHI</name>
<evidence type="ECO:0000313" key="2">
    <source>
        <dbReference type="Proteomes" id="UP000014174"/>
    </source>
</evidence>
<gene>
    <name evidence="1" type="ORF">ADIARSV_4274</name>
</gene>
<dbReference type="AlphaFoldDB" id="R9GL81"/>
<dbReference type="EMBL" id="AQPN01000146">
    <property type="protein sequence ID" value="EOR92587.1"/>
    <property type="molecule type" value="Genomic_DNA"/>
</dbReference>
<sequence>MLASTAGKSQTTTSLTKYINTFIGKAPLTDPKILGYTLPEG</sequence>
<keyword evidence="2" id="KW-1185">Reference proteome</keyword>
<evidence type="ECO:0000313" key="1">
    <source>
        <dbReference type="EMBL" id="EOR92587.1"/>
    </source>
</evidence>
<reference evidence="1 2" key="1">
    <citation type="journal article" date="2013" name="Genome Announc.">
        <title>Draft Genome Sequence of Arcticibacter svalbardensis Strain MN12-7T, a Member of the Family Sphingobacteriaceae Isolated from an Arctic Soil Sample.</title>
        <authorList>
            <person name="Shivaji S."/>
            <person name="Ara S."/>
            <person name="Prasad S."/>
            <person name="Manasa B.P."/>
            <person name="Begum Z."/>
            <person name="Singh A."/>
            <person name="Kumar Pinnaka A."/>
        </authorList>
    </citation>
    <scope>NUCLEOTIDE SEQUENCE [LARGE SCALE GENOMIC DNA]</scope>
    <source>
        <strain evidence="1 2">MN12-7</strain>
    </source>
</reference>
<accession>R9GL81</accession>
<comment type="caution">
    <text evidence="1">The sequence shown here is derived from an EMBL/GenBank/DDBJ whole genome shotgun (WGS) entry which is preliminary data.</text>
</comment>
<dbReference type="Proteomes" id="UP000014174">
    <property type="component" value="Unassembled WGS sequence"/>
</dbReference>
<proteinExistence type="predicted"/>
<protein>
    <submittedName>
        <fullName evidence="1">Uncharacterized protein</fullName>
    </submittedName>
</protein>